<dbReference type="GeneID" id="81356809"/>
<dbReference type="InterPro" id="IPR015797">
    <property type="entry name" value="NUDIX_hydrolase-like_dom_sf"/>
</dbReference>
<dbReference type="Pfam" id="PF15916">
    <property type="entry name" value="DUF4743"/>
    <property type="match status" value="1"/>
</dbReference>
<dbReference type="OrthoDB" id="10261522at2759"/>
<gene>
    <name evidence="2" type="ORF">N7532_005336</name>
</gene>
<dbReference type="CDD" id="cd03676">
    <property type="entry name" value="NUDIX_Tnr3_like"/>
    <property type="match status" value="1"/>
</dbReference>
<dbReference type="RefSeq" id="XP_056473989.1">
    <property type="nucleotide sequence ID" value="XM_056617830.1"/>
</dbReference>
<reference evidence="2" key="2">
    <citation type="journal article" date="2023" name="IMA Fungus">
        <title>Comparative genomic study of the Penicillium genus elucidates a diverse pangenome and 15 lateral gene transfer events.</title>
        <authorList>
            <person name="Petersen C."/>
            <person name="Sorensen T."/>
            <person name="Nielsen M.R."/>
            <person name="Sondergaard T.E."/>
            <person name="Sorensen J.L."/>
            <person name="Fitzpatrick D.A."/>
            <person name="Frisvad J.C."/>
            <person name="Nielsen K.L."/>
        </authorList>
    </citation>
    <scope>NUCLEOTIDE SEQUENCE</scope>
    <source>
        <strain evidence="2">IBT 30761</strain>
    </source>
</reference>
<dbReference type="GO" id="GO:0044715">
    <property type="term" value="F:8-oxo-dGDP phosphatase activity"/>
    <property type="evidence" value="ECO:0007669"/>
    <property type="project" value="TreeGrafter"/>
</dbReference>
<comment type="caution">
    <text evidence="2">The sequence shown here is derived from an EMBL/GenBank/DDBJ whole genome shotgun (WGS) entry which is preliminary data.</text>
</comment>
<keyword evidence="3" id="KW-1185">Reference proteome</keyword>
<evidence type="ECO:0000313" key="2">
    <source>
        <dbReference type="EMBL" id="KAJ5098335.1"/>
    </source>
</evidence>
<proteinExistence type="predicted"/>
<dbReference type="PANTHER" id="PTHR13622:SF8">
    <property type="entry name" value="THIAMIN PYROPHOSPHOKINASE 1"/>
    <property type="match status" value="1"/>
</dbReference>
<protein>
    <recommendedName>
        <fullName evidence="1">Nudix hydrolase domain-containing protein</fullName>
    </recommendedName>
</protein>
<sequence length="329" mass="36866">MVKSNLDLLAPTPLHCLMPASFPYYEDNRAAYTANLANYHAFRVSGYDATLGYMLNSVVERFPWPQEYWKIDSEAKTVTLLTPENADPALRSKLVQDSIAEAVKQNTFEVLKGWRNEKYPVFAPGGEYLLEIERSASCLFGVVTYGAHMTGYVEDGEGVKLWVPRRAKTKQTYPRMLDNTVAGGMCTGEKPFECIVREAMEEASLPEPVVRASIVARGCVTYTHVRDVRAGGETGLLQPEVEYVYDLKLDPSVTPKPGDNEVEEFKLLSVSEVQGALVRGEFKPNCAIIMIDFFIRHGILTAENEPDYLDIVARLHRRLEYPTASHCGK</sequence>
<dbReference type="SUPFAM" id="SSF55811">
    <property type="entry name" value="Nudix"/>
    <property type="match status" value="1"/>
</dbReference>
<dbReference type="PANTHER" id="PTHR13622">
    <property type="entry name" value="THIAMIN PYROPHOSPHOKINASE"/>
    <property type="match status" value="1"/>
</dbReference>
<evidence type="ECO:0000313" key="3">
    <source>
        <dbReference type="Proteomes" id="UP001149074"/>
    </source>
</evidence>
<reference evidence="2" key="1">
    <citation type="submission" date="2022-11" db="EMBL/GenBank/DDBJ databases">
        <authorList>
            <person name="Petersen C."/>
        </authorList>
    </citation>
    <scope>NUCLEOTIDE SEQUENCE</scope>
    <source>
        <strain evidence="2">IBT 30761</strain>
    </source>
</reference>
<dbReference type="AlphaFoldDB" id="A0A9W9FE02"/>
<accession>A0A9W9FE02</accession>
<feature type="domain" description="Nudix hydrolase" evidence="1">
    <location>
        <begin position="144"/>
        <end position="290"/>
    </location>
</feature>
<evidence type="ECO:0000259" key="1">
    <source>
        <dbReference type="PROSITE" id="PS51462"/>
    </source>
</evidence>
<dbReference type="InterPro" id="IPR000086">
    <property type="entry name" value="NUDIX_hydrolase_dom"/>
</dbReference>
<dbReference type="FunFam" id="3.90.79.10:FF:000019">
    <property type="entry name" value="Thiamin pyrophosphokinase, putative"/>
    <property type="match status" value="1"/>
</dbReference>
<dbReference type="Pfam" id="PF00293">
    <property type="entry name" value="NUDIX"/>
    <property type="match status" value="1"/>
</dbReference>
<dbReference type="Gene3D" id="3.90.79.10">
    <property type="entry name" value="Nucleoside Triphosphate Pyrophosphohydrolase"/>
    <property type="match status" value="1"/>
</dbReference>
<dbReference type="Proteomes" id="UP001149074">
    <property type="component" value="Unassembled WGS sequence"/>
</dbReference>
<dbReference type="PROSITE" id="PS51462">
    <property type="entry name" value="NUDIX"/>
    <property type="match status" value="1"/>
</dbReference>
<dbReference type="InterPro" id="IPR031804">
    <property type="entry name" value="DUF4743"/>
</dbReference>
<name>A0A9W9FE02_9EURO</name>
<dbReference type="EMBL" id="JAPQKI010000005">
    <property type="protein sequence ID" value="KAJ5098335.1"/>
    <property type="molecule type" value="Genomic_DNA"/>
</dbReference>
<organism evidence="2 3">
    <name type="scientific">Penicillium argentinense</name>
    <dbReference type="NCBI Taxonomy" id="1131581"/>
    <lineage>
        <taxon>Eukaryota</taxon>
        <taxon>Fungi</taxon>
        <taxon>Dikarya</taxon>
        <taxon>Ascomycota</taxon>
        <taxon>Pezizomycotina</taxon>
        <taxon>Eurotiomycetes</taxon>
        <taxon>Eurotiomycetidae</taxon>
        <taxon>Eurotiales</taxon>
        <taxon>Aspergillaceae</taxon>
        <taxon>Penicillium</taxon>
    </lineage>
</organism>